<feature type="domain" description="SGNH hydrolase-type esterase" evidence="2">
    <location>
        <begin position="55"/>
        <end position="208"/>
    </location>
</feature>
<evidence type="ECO:0000313" key="4">
    <source>
        <dbReference type="Proteomes" id="UP000000230"/>
    </source>
</evidence>
<dbReference type="SUPFAM" id="SSF52266">
    <property type="entry name" value="SGNH hydrolase"/>
    <property type="match status" value="1"/>
</dbReference>
<dbReference type="OrthoDB" id="5624617at2"/>
<sequence>MIKLKYFNLFFIAISSIAIPLQAHSEMTNLEFFHSTTDKINSMKLSQASTDDFLLFGDSITQGLNHNNLSFDHTNLGIGGDTVKRIMERVKTTDIAIYNGVYLFGGVNDILVGRSGADISKDISDAINYIAPRAKVLYVSEVFIPNQRATFVNGGGLDSINTNIASYCAKFTNCHLISLPEGLTIDKVLKPDMSICDGTHLSAAGYALWKAQLNKNMASLPARMYYKLVD</sequence>
<dbReference type="InterPro" id="IPR036514">
    <property type="entry name" value="SGNH_hydro_sf"/>
</dbReference>
<dbReference type="EMBL" id="CP000653">
    <property type="protein sequence ID" value="ABP59735.1"/>
    <property type="molecule type" value="Genomic_DNA"/>
</dbReference>
<proteinExistence type="predicted"/>
<keyword evidence="1" id="KW-0732">Signal</keyword>
<evidence type="ECO:0000259" key="2">
    <source>
        <dbReference type="Pfam" id="PF13472"/>
    </source>
</evidence>
<evidence type="ECO:0000256" key="1">
    <source>
        <dbReference type="SAM" id="SignalP"/>
    </source>
</evidence>
<accession>A0A9J9GET5</accession>
<dbReference type="Gene3D" id="3.40.50.1110">
    <property type="entry name" value="SGNH hydrolase"/>
    <property type="match status" value="1"/>
</dbReference>
<dbReference type="Proteomes" id="UP000000230">
    <property type="component" value="Chromosome"/>
</dbReference>
<dbReference type="GO" id="GO:0016788">
    <property type="term" value="F:hydrolase activity, acting on ester bonds"/>
    <property type="evidence" value="ECO:0007669"/>
    <property type="project" value="UniProtKB-ARBA"/>
</dbReference>
<organism evidence="3 4">
    <name type="scientific">Enterobacter sp. (strain 638)</name>
    <dbReference type="NCBI Taxonomy" id="399742"/>
    <lineage>
        <taxon>Bacteria</taxon>
        <taxon>Pseudomonadati</taxon>
        <taxon>Pseudomonadota</taxon>
        <taxon>Gammaproteobacteria</taxon>
        <taxon>Enterobacterales</taxon>
        <taxon>Enterobacteriaceae</taxon>
        <taxon>Enterobacter</taxon>
    </lineage>
</organism>
<protein>
    <submittedName>
        <fullName evidence="3">Lipolytic enzyme, G-D-S-L family</fullName>
    </submittedName>
</protein>
<dbReference type="Pfam" id="PF13472">
    <property type="entry name" value="Lipase_GDSL_2"/>
    <property type="match status" value="1"/>
</dbReference>
<dbReference type="RefSeq" id="WP_012016455.1">
    <property type="nucleotide sequence ID" value="NC_009436.1"/>
</dbReference>
<feature type="signal peptide" evidence="1">
    <location>
        <begin position="1"/>
        <end position="23"/>
    </location>
</feature>
<keyword evidence="4" id="KW-1185">Reference proteome</keyword>
<dbReference type="KEGG" id="ent:Ent638_1053"/>
<evidence type="ECO:0000313" key="3">
    <source>
        <dbReference type="EMBL" id="ABP59735.1"/>
    </source>
</evidence>
<dbReference type="InterPro" id="IPR013830">
    <property type="entry name" value="SGNH_hydro"/>
</dbReference>
<name>A0A9J9GET5_ENT38</name>
<dbReference type="AlphaFoldDB" id="A0A9J9GET5"/>
<gene>
    <name evidence="3" type="ordered locus">Ent638_1053</name>
</gene>
<reference evidence="4" key="1">
    <citation type="journal article" date="2010" name="PLoS Genet.">
        <title>Genome sequence of the plant growth promoting endophytic bacterium Enterobacter sp. 638.</title>
        <authorList>
            <person name="Taghavi S."/>
            <person name="van der Lelie D."/>
            <person name="Hoffman A."/>
            <person name="Zhang Y.B."/>
            <person name="Walla M.D."/>
            <person name="Vangronsveld J."/>
            <person name="Newman L."/>
            <person name="Monchy S."/>
        </authorList>
    </citation>
    <scope>NUCLEOTIDE SEQUENCE [LARGE SCALE GENOMIC DNA]</scope>
    <source>
        <strain evidence="4">638</strain>
    </source>
</reference>
<feature type="chain" id="PRO_5039923637" evidence="1">
    <location>
        <begin position="24"/>
        <end position="230"/>
    </location>
</feature>